<gene>
    <name evidence="2" type="ORF">MNODULE_00055</name>
</gene>
<dbReference type="AlphaFoldDB" id="A0A7X6I8Z4"/>
<feature type="compositionally biased region" description="Basic and acidic residues" evidence="1">
    <location>
        <begin position="23"/>
        <end position="32"/>
    </location>
</feature>
<protein>
    <submittedName>
        <fullName evidence="2">Uncharacterized protein</fullName>
    </submittedName>
</protein>
<dbReference type="EMBL" id="VTOW01000001">
    <property type="protein sequence ID" value="NKE69146.1"/>
    <property type="molecule type" value="Genomic_DNA"/>
</dbReference>
<reference evidence="2 3" key="1">
    <citation type="journal article" date="2020" name="Nature">
        <title>Bacterial chemolithoautotrophy via manganese oxidation.</title>
        <authorList>
            <person name="Yu H."/>
            <person name="Leadbetter J.R."/>
        </authorList>
    </citation>
    <scope>NUCLEOTIDE SEQUENCE [LARGE SCALE GENOMIC DNA]</scope>
    <source>
        <strain evidence="2 3">Mn-1</strain>
    </source>
</reference>
<evidence type="ECO:0000256" key="1">
    <source>
        <dbReference type="SAM" id="MobiDB-lite"/>
    </source>
</evidence>
<dbReference type="RefSeq" id="WP_168057446.1">
    <property type="nucleotide sequence ID" value="NZ_VTOW01000001.1"/>
</dbReference>
<accession>A0A7X6I8Z4</accession>
<feature type="region of interest" description="Disordered" evidence="1">
    <location>
        <begin position="1"/>
        <end position="32"/>
    </location>
</feature>
<evidence type="ECO:0000313" key="3">
    <source>
        <dbReference type="Proteomes" id="UP000534783"/>
    </source>
</evidence>
<evidence type="ECO:0000313" key="2">
    <source>
        <dbReference type="EMBL" id="NKE69146.1"/>
    </source>
</evidence>
<name>A0A7X6I8Z4_9BACT</name>
<proteinExistence type="predicted"/>
<keyword evidence="3" id="KW-1185">Reference proteome</keyword>
<sequence>MKMVPPTSSENEESLFLSADRPNGSEERNKKLRETSIGLLRSIRPVRDAPSLRMERAVFPMAWR</sequence>
<comment type="caution">
    <text evidence="2">The sequence shown here is derived from an EMBL/GenBank/DDBJ whole genome shotgun (WGS) entry which is preliminary data.</text>
</comment>
<organism evidence="2 3">
    <name type="scientific">Candidatus Manganitrophus noduliformans</name>
    <dbReference type="NCBI Taxonomy" id="2606439"/>
    <lineage>
        <taxon>Bacteria</taxon>
        <taxon>Pseudomonadati</taxon>
        <taxon>Nitrospirota</taxon>
        <taxon>Nitrospiria</taxon>
        <taxon>Candidatus Troglogloeales</taxon>
        <taxon>Candidatus Manganitrophaceae</taxon>
        <taxon>Candidatus Manganitrophus</taxon>
    </lineage>
</organism>
<dbReference type="Proteomes" id="UP000534783">
    <property type="component" value="Unassembled WGS sequence"/>
</dbReference>